<dbReference type="OrthoDB" id="100846at2157"/>
<dbReference type="AlphaFoldDB" id="A0A8J8GS09"/>
<dbReference type="InterPro" id="IPR017850">
    <property type="entry name" value="Alkaline_phosphatase_core_sf"/>
</dbReference>
<sequence length="326" mass="36865">MATRSVLPERYSLENLQKVVRNPRLLRKELFTLGLRINSRAARFRNERRGTDDGIDVMDADWDNLLILDGCRHDMFAAQSDLEGTLSRKRSRGSDSWEFMEANFAGKDLHDTVYVTANPHVYELEGDVFHAVVDLLDRRWDEDARTVRPDAVVEEAIAARDRFPDKRLIVHFMQPHFPFLGPTGERFSHKGLEHHLDDDERSSAPNPWFGLIHDQDIDAETVVAAYRENLDIVLPHVESLLEALDGKSVVTADHGNLIGERGVPVPIRLYGHPRGLHVDQLLTVPWLEVDGTTRREVVSEPPVAADDATDADDDAVEDRLSALGYV</sequence>
<name>A0A8J8GS09_9EURY</name>
<dbReference type="Gene3D" id="3.40.720.10">
    <property type="entry name" value="Alkaline Phosphatase, subunit A"/>
    <property type="match status" value="1"/>
</dbReference>
<reference evidence="1" key="1">
    <citation type="submission" date="2020-06" db="EMBL/GenBank/DDBJ databases">
        <title>Haloterrigena sp. nov., an extremely halophilic archaeon isolated from a saline sediment.</title>
        <authorList>
            <person name="Liu B.-B."/>
        </authorList>
    </citation>
    <scope>NUCLEOTIDE SEQUENCE</scope>
    <source>
        <strain evidence="1">SYSU A121-1</strain>
    </source>
</reference>
<proteinExistence type="predicted"/>
<accession>A0A8J8GS09</accession>
<evidence type="ECO:0000313" key="2">
    <source>
        <dbReference type="Proteomes" id="UP000728647"/>
    </source>
</evidence>
<dbReference type="Proteomes" id="UP000728647">
    <property type="component" value="Unassembled WGS sequence"/>
</dbReference>
<protein>
    <submittedName>
        <fullName evidence="1">Uncharacterized protein</fullName>
    </submittedName>
</protein>
<comment type="caution">
    <text evidence="1">The sequence shown here is derived from an EMBL/GenBank/DDBJ whole genome shotgun (WGS) entry which is preliminary data.</text>
</comment>
<dbReference type="RefSeq" id="WP_174702519.1">
    <property type="nucleotide sequence ID" value="NZ_JABURA010000001.1"/>
</dbReference>
<organism evidence="1 2">
    <name type="scientific">Haloterrigena gelatinilytica</name>
    <dbReference type="NCBI Taxonomy" id="2741724"/>
    <lineage>
        <taxon>Archaea</taxon>
        <taxon>Methanobacteriati</taxon>
        <taxon>Methanobacteriota</taxon>
        <taxon>Stenosarchaea group</taxon>
        <taxon>Halobacteria</taxon>
        <taxon>Halobacteriales</taxon>
        <taxon>Natrialbaceae</taxon>
        <taxon>Haloterrigena</taxon>
    </lineage>
</organism>
<dbReference type="SUPFAM" id="SSF53649">
    <property type="entry name" value="Alkaline phosphatase-like"/>
    <property type="match status" value="1"/>
</dbReference>
<dbReference type="EMBL" id="JABURA010000001">
    <property type="protein sequence ID" value="NUB92465.1"/>
    <property type="molecule type" value="Genomic_DNA"/>
</dbReference>
<evidence type="ECO:0000313" key="1">
    <source>
        <dbReference type="EMBL" id="NUB92465.1"/>
    </source>
</evidence>
<gene>
    <name evidence="1" type="ORF">HT576_15740</name>
</gene>